<feature type="compositionally biased region" description="Low complexity" evidence="1">
    <location>
        <begin position="272"/>
        <end position="292"/>
    </location>
</feature>
<evidence type="ECO:0000313" key="3">
    <source>
        <dbReference type="Proteomes" id="UP000444721"/>
    </source>
</evidence>
<keyword evidence="3" id="KW-1185">Reference proteome</keyword>
<dbReference type="VEuPathDB" id="AmoebaDB:FDP41_006268"/>
<feature type="compositionally biased region" description="Polar residues" evidence="1">
    <location>
        <begin position="293"/>
        <end position="305"/>
    </location>
</feature>
<dbReference type="OrthoDB" id="10267127at2759"/>
<dbReference type="Proteomes" id="UP000444721">
    <property type="component" value="Unassembled WGS sequence"/>
</dbReference>
<feature type="compositionally biased region" description="Polar residues" evidence="1">
    <location>
        <begin position="38"/>
        <end position="57"/>
    </location>
</feature>
<evidence type="ECO:0000256" key="1">
    <source>
        <dbReference type="SAM" id="MobiDB-lite"/>
    </source>
</evidence>
<dbReference type="GO" id="GO:0051015">
    <property type="term" value="F:actin filament binding"/>
    <property type="evidence" value="ECO:0007669"/>
    <property type="project" value="TreeGrafter"/>
</dbReference>
<protein>
    <submittedName>
        <fullName evidence="2">Uncharacterized protein</fullName>
    </submittedName>
</protein>
<accession>A0A6A5BL69</accession>
<dbReference type="EMBL" id="VFQX01000051">
    <property type="protein sequence ID" value="KAF0974794.1"/>
    <property type="molecule type" value="Genomic_DNA"/>
</dbReference>
<dbReference type="PANTHER" id="PTHR15435:SF2">
    <property type="entry name" value="KICSTOR COMPLEX PROTEIN KAPTIN"/>
    <property type="match status" value="1"/>
</dbReference>
<dbReference type="GO" id="GO:1904262">
    <property type="term" value="P:negative regulation of TORC1 signaling"/>
    <property type="evidence" value="ECO:0007669"/>
    <property type="project" value="TreeGrafter"/>
</dbReference>
<feature type="compositionally biased region" description="Basic residues" evidence="1">
    <location>
        <begin position="233"/>
        <end position="245"/>
    </location>
</feature>
<name>A0A6A5BL69_NAEFO</name>
<feature type="region of interest" description="Disordered" evidence="1">
    <location>
        <begin position="38"/>
        <end position="59"/>
    </location>
</feature>
<comment type="caution">
    <text evidence="2">The sequence shown here is derived from an EMBL/GenBank/DDBJ whole genome shotgun (WGS) entry which is preliminary data.</text>
</comment>
<sequence length="842" mass="92961">MIFGQFQISQCLNCHDFFSPTNIYSLCVLKGDDQQQHSHPSTLSTQTCSTPSSPNSRNYHHSSDHLIFVSTSNNIYVITSNKINPSHHQLSNYNNNNLLKNSVLEQTIHKDFPIQEIPIYNISRIPTDSQIISISAFRSHYDKSKIVLGVTFTQPISYNENSNSSKRKYDDEDDGNENNNNDDDHQRNSTHSNNNNNNNNSLYNEEYFSSSYDSAGGGDSTDEDSLLVESHHSKQSSTKKKKKKSTSSIIGKSFVSHSKMLKSNSDFGTITNATNSGGNSSSVSGNTTPNSGLSSSEQDTDTYIEQQQQQQQFNNYLYIYLLDEEEIFSPKIGTFSSNASNPNTPSANSTPSSTMTKHKCIQTFVLGYIPLGLSTQMVTLYPSMQQFPMFVLCGSDKSIHCFSDIIVQQSVVTSGGITISSGISSSGQSVSSTNIGYSLKLFDIPIVSNLFITNNGRIIYLNTSTSSSSNTTTTGSNASMVDMNTSSIMMNIPSSASRSRNFLLNDNLFVEYDFANCMLNIPGSIIDLDYKHNILIMGCQNGIVKGIQYSSISLSPSSSSFSSTTNMNSPLPYLEFQFMLNSPISSISILNYSYDPPSHCLTFIVGESIGRVVIYSIHVNSTTTALNLFPSNSSSGGSCSCSNNTTFTTSSTNNTTANNNNNSSSGIANTTTTNTNSTTTNTTNTTTHSFSSGSYQVVEEPMVIYNDEFGDSITCIHLLHYGESHEAFTEIYIGTYNKKLIVYQYDGESKTCSYKTTYHFEYPIYCIDSVDINNDGVKEIIVCTMYEIQILQPDLQAIGEYLKRKLLNRLKKRTTQVESVWMINTSQPQSTSTTSTTKSEEN</sequence>
<dbReference type="AlphaFoldDB" id="A0A6A5BL69"/>
<dbReference type="VEuPathDB" id="AmoebaDB:NF0090110"/>
<feature type="compositionally biased region" description="Low complexity" evidence="1">
    <location>
        <begin position="189"/>
        <end position="214"/>
    </location>
</feature>
<dbReference type="GO" id="GO:0034198">
    <property type="term" value="P:cellular response to amino acid starvation"/>
    <property type="evidence" value="ECO:0007669"/>
    <property type="project" value="TreeGrafter"/>
</dbReference>
<dbReference type="VEuPathDB" id="AmoebaDB:NfTy_077030"/>
<dbReference type="InterPro" id="IPR029982">
    <property type="entry name" value="Kptn"/>
</dbReference>
<dbReference type="GO" id="GO:0007015">
    <property type="term" value="P:actin filament organization"/>
    <property type="evidence" value="ECO:0007669"/>
    <property type="project" value="InterPro"/>
</dbReference>
<feature type="region of interest" description="Disordered" evidence="1">
    <location>
        <begin position="652"/>
        <end position="692"/>
    </location>
</feature>
<dbReference type="PANTHER" id="PTHR15435">
    <property type="entry name" value="KICSTOR COMPLEX PROTEIN KAPTIN"/>
    <property type="match status" value="1"/>
</dbReference>
<reference evidence="2 3" key="1">
    <citation type="journal article" date="2019" name="Sci. Rep.">
        <title>Nanopore sequencing improves the draft genome of the human pathogenic amoeba Naegleria fowleri.</title>
        <authorList>
            <person name="Liechti N."/>
            <person name="Schurch N."/>
            <person name="Bruggmann R."/>
            <person name="Wittwer M."/>
        </authorList>
    </citation>
    <scope>NUCLEOTIDE SEQUENCE [LARGE SCALE GENOMIC DNA]</scope>
    <source>
        <strain evidence="2 3">ATCC 30894</strain>
    </source>
</reference>
<feature type="region of interest" description="Disordered" evidence="1">
    <location>
        <begin position="272"/>
        <end position="305"/>
    </location>
</feature>
<proteinExistence type="predicted"/>
<dbReference type="RefSeq" id="XP_044559507.1">
    <property type="nucleotide sequence ID" value="XM_044709884.1"/>
</dbReference>
<dbReference type="GO" id="GO:0015629">
    <property type="term" value="C:actin cytoskeleton"/>
    <property type="evidence" value="ECO:0007669"/>
    <property type="project" value="InterPro"/>
</dbReference>
<evidence type="ECO:0000313" key="2">
    <source>
        <dbReference type="EMBL" id="KAF0974794.1"/>
    </source>
</evidence>
<gene>
    <name evidence="2" type="ORF">FDP41_006268</name>
</gene>
<dbReference type="GeneID" id="68113486"/>
<organism evidence="2 3">
    <name type="scientific">Naegleria fowleri</name>
    <name type="common">Brain eating amoeba</name>
    <dbReference type="NCBI Taxonomy" id="5763"/>
    <lineage>
        <taxon>Eukaryota</taxon>
        <taxon>Discoba</taxon>
        <taxon>Heterolobosea</taxon>
        <taxon>Tetramitia</taxon>
        <taxon>Eutetramitia</taxon>
        <taxon>Vahlkampfiidae</taxon>
        <taxon>Naegleria</taxon>
    </lineage>
</organism>
<dbReference type="VEuPathDB" id="AmoebaDB:NF0090120"/>
<feature type="region of interest" description="Disordered" evidence="1">
    <location>
        <begin position="157"/>
        <end position="249"/>
    </location>
</feature>
<dbReference type="GO" id="GO:0030027">
    <property type="term" value="C:lamellipodium"/>
    <property type="evidence" value="ECO:0007669"/>
    <property type="project" value="TreeGrafter"/>
</dbReference>